<evidence type="ECO:0000313" key="5">
    <source>
        <dbReference type="EMBL" id="EHR48596.1"/>
    </source>
</evidence>
<organism evidence="5 6">
    <name type="scientific">Saccharomonospora marina XMU15</name>
    <dbReference type="NCBI Taxonomy" id="882083"/>
    <lineage>
        <taxon>Bacteria</taxon>
        <taxon>Bacillati</taxon>
        <taxon>Actinomycetota</taxon>
        <taxon>Actinomycetes</taxon>
        <taxon>Pseudonocardiales</taxon>
        <taxon>Pseudonocardiaceae</taxon>
        <taxon>Saccharomonospora</taxon>
    </lineage>
</organism>
<accession>H5X172</accession>
<dbReference type="OrthoDB" id="3612957at2"/>
<keyword evidence="6" id="KW-1185">Reference proteome</keyword>
<gene>
    <name evidence="5" type="ORF">SacmaDRAFT_0287</name>
</gene>
<proteinExistence type="inferred from homology"/>
<name>H5X172_9PSEU</name>
<comment type="subcellular location">
    <subcellularLocation>
        <location evidence="1">Cytoplasm</location>
    </subcellularLocation>
</comment>
<evidence type="ECO:0000256" key="2">
    <source>
        <dbReference type="ARBA" id="ARBA00006411"/>
    </source>
</evidence>
<sequence length="248" mass="27762">MAVRARPITVPRTLLLQVWDVEELGDPHPVLGGFELYIARSRADAFTHACWQALTGLGLAEDTTLTREFGLMLRVLSSPDRELYCWSAHADDRQDRRFLFCAAGGEATAMQVRGEVVSIVPVEEHRLLEQFIDELPEFPPAPGSELTIAEREFERHDESGNLFSSGPDPVSELTQQLEAPREAIHQIYVARTLGGTLRRSRPFSVIDISEEGRVLVFVDGQDHLHRLPGTPMNLAKTLAATWRVMAPR</sequence>
<dbReference type="Pfam" id="PF14011">
    <property type="entry name" value="ESX-1_EspG"/>
    <property type="match status" value="1"/>
</dbReference>
<evidence type="ECO:0008006" key="7">
    <source>
        <dbReference type="Google" id="ProtNLM"/>
    </source>
</evidence>
<protein>
    <recommendedName>
        <fullName evidence="7">EspG family</fullName>
    </recommendedName>
</protein>
<evidence type="ECO:0000313" key="6">
    <source>
        <dbReference type="Proteomes" id="UP000004926"/>
    </source>
</evidence>
<evidence type="ECO:0000256" key="4">
    <source>
        <dbReference type="ARBA" id="ARBA00023186"/>
    </source>
</evidence>
<dbReference type="STRING" id="882083.SacmaDRAFT_0287"/>
<dbReference type="HOGENOM" id="CLU_088487_1_1_11"/>
<keyword evidence="4" id="KW-0143">Chaperone</keyword>
<dbReference type="Proteomes" id="UP000004926">
    <property type="component" value="Chromosome"/>
</dbReference>
<dbReference type="AlphaFoldDB" id="H5X172"/>
<dbReference type="RefSeq" id="WP_009151987.1">
    <property type="nucleotide sequence ID" value="NZ_CM001439.1"/>
</dbReference>
<evidence type="ECO:0000256" key="1">
    <source>
        <dbReference type="ARBA" id="ARBA00004496"/>
    </source>
</evidence>
<dbReference type="EMBL" id="CM001439">
    <property type="protein sequence ID" value="EHR48596.1"/>
    <property type="molecule type" value="Genomic_DNA"/>
</dbReference>
<reference evidence="5 6" key="1">
    <citation type="journal article" date="2012" name="Stand. Genomic Sci.">
        <title>Genome sequence of the ocean sediment bacterium Saccharomonospora marina type strain (XMU15(T)).</title>
        <authorList>
            <person name="Klenk H.P."/>
            <person name="Lu M."/>
            <person name="Lucas S."/>
            <person name="Lapidus A."/>
            <person name="Copeland A."/>
            <person name="Pitluck S."/>
            <person name="Goodwin L.A."/>
            <person name="Han C."/>
            <person name="Tapia R."/>
            <person name="Brambilla E.M."/>
            <person name="Potter G."/>
            <person name="Land M."/>
            <person name="Ivanova N."/>
            <person name="Rohde M."/>
            <person name="Goker M."/>
            <person name="Detter J.C."/>
            <person name="Li W.J."/>
            <person name="Kyrpides N.C."/>
            <person name="Woyke T."/>
        </authorList>
    </citation>
    <scope>NUCLEOTIDE SEQUENCE [LARGE SCALE GENOMIC DNA]</scope>
    <source>
        <strain evidence="5 6">XMU15</strain>
    </source>
</reference>
<dbReference type="InterPro" id="IPR025734">
    <property type="entry name" value="EspG"/>
</dbReference>
<evidence type="ECO:0000256" key="3">
    <source>
        <dbReference type="ARBA" id="ARBA00022490"/>
    </source>
</evidence>
<keyword evidence="3" id="KW-0963">Cytoplasm</keyword>
<comment type="similarity">
    <text evidence="2">Belongs to the EspG family.</text>
</comment>